<dbReference type="InterPro" id="IPR001667">
    <property type="entry name" value="DDH_dom"/>
</dbReference>
<evidence type="ECO:0000313" key="6">
    <source>
        <dbReference type="EMBL" id="QLL32471.1"/>
    </source>
</evidence>
<accession>A0A7G3ZG35</accession>
<evidence type="ECO:0000256" key="3">
    <source>
        <dbReference type="ARBA" id="ARBA00022801"/>
    </source>
</evidence>
<dbReference type="AlphaFoldDB" id="A0A7G3ZG35"/>
<evidence type="ECO:0000259" key="5">
    <source>
        <dbReference type="SMART" id="SM01131"/>
    </source>
</evidence>
<name>A0A7G3ZG35_9SACH</name>
<dbReference type="OrthoDB" id="374045at2759"/>
<dbReference type="GeneID" id="59325607"/>
<dbReference type="InterPro" id="IPR004097">
    <property type="entry name" value="DHHA2"/>
</dbReference>
<dbReference type="Pfam" id="PF01368">
    <property type="entry name" value="DHH"/>
    <property type="match status" value="1"/>
</dbReference>
<evidence type="ECO:0000256" key="4">
    <source>
        <dbReference type="ARBA" id="ARBA00023211"/>
    </source>
</evidence>
<keyword evidence="3" id="KW-0378">Hydrolase</keyword>
<dbReference type="SUPFAM" id="SSF64182">
    <property type="entry name" value="DHH phosphoesterases"/>
    <property type="match status" value="1"/>
</dbReference>
<comment type="cofactor">
    <cofactor evidence="1">
        <name>Mn(2+)</name>
        <dbReference type="ChEBI" id="CHEBI:29035"/>
    </cofactor>
</comment>
<proteinExistence type="predicted"/>
<feature type="domain" description="DHHA2" evidence="5">
    <location>
        <begin position="218"/>
        <end position="372"/>
    </location>
</feature>
<protein>
    <recommendedName>
        <fullName evidence="5">DHHA2 domain-containing protein</fullName>
    </recommendedName>
</protein>
<evidence type="ECO:0000256" key="1">
    <source>
        <dbReference type="ARBA" id="ARBA00001936"/>
    </source>
</evidence>
<evidence type="ECO:0000256" key="2">
    <source>
        <dbReference type="ARBA" id="ARBA00022723"/>
    </source>
</evidence>
<organism evidence="6 7">
    <name type="scientific">Torulaspora globosa</name>
    <dbReference type="NCBI Taxonomy" id="48254"/>
    <lineage>
        <taxon>Eukaryota</taxon>
        <taxon>Fungi</taxon>
        <taxon>Dikarya</taxon>
        <taxon>Ascomycota</taxon>
        <taxon>Saccharomycotina</taxon>
        <taxon>Saccharomycetes</taxon>
        <taxon>Saccharomycetales</taxon>
        <taxon>Saccharomycetaceae</taxon>
        <taxon>Torulaspora</taxon>
    </lineage>
</organism>
<sequence>MTKSIGSFLAHLRNTHSKQLPKSNVLKVVYGNQSADFDSVMSALAYAYCSYQRNPDDILVPIIGISRQELSLRRDVTRALARVNVEEDHLFFLEDMRLLKEKYHLIKAVLVDHNQLEPGAKDYVDQVVGVIDHHKDAGLYPEVEPRIIRTAGSCSSLVINYWRKKVNDPSVIKDAALLCLGAGIIDTSNFTHRVEDPDLQAFQFYRALFPEIDTDSLYKQIRYDKDDLDGMSIAEILKKDYKEFDFRALDGKHLKVGIASAVKPLSWFYQTFNGESTFQQECYEVQKQKNVDVFIVMTAWMNGSQFERELVILSPLQETCQAILAGISRKLDLEEKTLTSFSAKSPMAFKAFQQRNISASRKQVAPYVKDAIERSYFAKVA</sequence>
<dbReference type="EMBL" id="CP059248">
    <property type="protein sequence ID" value="QLL32471.1"/>
    <property type="molecule type" value="Genomic_DNA"/>
</dbReference>
<evidence type="ECO:0000313" key="7">
    <source>
        <dbReference type="Proteomes" id="UP000515788"/>
    </source>
</evidence>
<keyword evidence="4" id="KW-0464">Manganese</keyword>
<gene>
    <name evidence="6" type="ORF">HG536_0C06400</name>
</gene>
<dbReference type="SMART" id="SM01131">
    <property type="entry name" value="DHHA2"/>
    <property type="match status" value="1"/>
</dbReference>
<dbReference type="Pfam" id="PF02833">
    <property type="entry name" value="DHHA2"/>
    <property type="match status" value="1"/>
</dbReference>
<dbReference type="PANTHER" id="PTHR12112">
    <property type="entry name" value="BNIP - RELATED"/>
    <property type="match status" value="1"/>
</dbReference>
<dbReference type="InterPro" id="IPR038222">
    <property type="entry name" value="DHHA2_dom_sf"/>
</dbReference>
<keyword evidence="2" id="KW-0479">Metal-binding</keyword>
<dbReference type="GO" id="GO:0005737">
    <property type="term" value="C:cytoplasm"/>
    <property type="evidence" value="ECO:0007669"/>
    <property type="project" value="InterPro"/>
</dbReference>
<dbReference type="GO" id="GO:0004309">
    <property type="term" value="F:exopolyphosphatase activity"/>
    <property type="evidence" value="ECO:0007669"/>
    <property type="project" value="TreeGrafter"/>
</dbReference>
<dbReference type="PANTHER" id="PTHR12112:SF39">
    <property type="entry name" value="EG:152A3.5 PROTEIN (FBGN0003116_PN PROTEIN)"/>
    <property type="match status" value="1"/>
</dbReference>
<dbReference type="Proteomes" id="UP000515788">
    <property type="component" value="Chromosome 3"/>
</dbReference>
<reference evidence="6 7" key="1">
    <citation type="submission" date="2020-06" db="EMBL/GenBank/DDBJ databases">
        <title>The yeast mating-type switching endonuclease HO is a domesticated member of an unorthodox homing genetic element family.</title>
        <authorList>
            <person name="Coughlan A.Y."/>
            <person name="Lombardi L."/>
            <person name="Braun-Galleani S."/>
            <person name="Martos A.R."/>
            <person name="Galeote V."/>
            <person name="Bigey F."/>
            <person name="Dequin S."/>
            <person name="Byrne K.P."/>
            <person name="Wolfe K.H."/>
        </authorList>
    </citation>
    <scope>NUCLEOTIDE SEQUENCE [LARGE SCALE GENOMIC DNA]</scope>
    <source>
        <strain evidence="6 7">CBS764</strain>
    </source>
</reference>
<dbReference type="GO" id="GO:0046872">
    <property type="term" value="F:metal ion binding"/>
    <property type="evidence" value="ECO:0007669"/>
    <property type="project" value="UniProtKB-KW"/>
</dbReference>
<dbReference type="KEGG" id="tgb:HG536_0C06400"/>
<keyword evidence="7" id="KW-1185">Reference proteome</keyword>
<dbReference type="RefSeq" id="XP_037139146.1">
    <property type="nucleotide sequence ID" value="XM_037283250.1"/>
</dbReference>
<dbReference type="Gene3D" id="3.90.1640.10">
    <property type="entry name" value="inorganic pyrophosphatase (n-terminal core)"/>
    <property type="match status" value="1"/>
</dbReference>
<dbReference type="InterPro" id="IPR038763">
    <property type="entry name" value="DHH_sf"/>
</dbReference>
<dbReference type="Gene3D" id="3.10.310.20">
    <property type="entry name" value="DHHA2 domain"/>
    <property type="match status" value="1"/>
</dbReference>